<dbReference type="PIRSF" id="PIRSF011572">
    <property type="entry name" value="GTP_sensing_CodY"/>
    <property type="match status" value="1"/>
</dbReference>
<evidence type="ECO:0000256" key="5">
    <source>
        <dbReference type="ARBA" id="ARBA00023163"/>
    </source>
</evidence>
<feature type="region of interest" description="GAF domain" evidence="7">
    <location>
        <begin position="1"/>
        <end position="155"/>
    </location>
</feature>
<keyword evidence="5 7" id="KW-0804">Transcription</keyword>
<keyword evidence="1 7" id="KW-0963">Cytoplasm</keyword>
<dbReference type="GO" id="GO:0005525">
    <property type="term" value="F:GTP binding"/>
    <property type="evidence" value="ECO:0007669"/>
    <property type="project" value="InterPro"/>
</dbReference>
<gene>
    <name evidence="7 10" type="primary">codY</name>
    <name evidence="10" type="ORF">IAB06_06775</name>
</gene>
<dbReference type="InterPro" id="IPR014154">
    <property type="entry name" value="CodY"/>
</dbReference>
<reference evidence="10" key="1">
    <citation type="submission" date="2020-10" db="EMBL/GenBank/DDBJ databases">
        <authorList>
            <person name="Gilroy R."/>
        </authorList>
    </citation>
    <scope>NUCLEOTIDE SEQUENCE</scope>
    <source>
        <strain evidence="10">CHK160-1198</strain>
    </source>
</reference>
<evidence type="ECO:0000259" key="8">
    <source>
        <dbReference type="Pfam" id="PF06018"/>
    </source>
</evidence>
<feature type="DNA-binding region" description="H-T-H motif" evidence="7">
    <location>
        <begin position="203"/>
        <end position="222"/>
    </location>
</feature>
<dbReference type="HAMAP" id="MF_00621">
    <property type="entry name" value="HTH_type_CodY"/>
    <property type="match status" value="1"/>
</dbReference>
<comment type="similarity">
    <text evidence="7">Belongs to the CodY family.</text>
</comment>
<keyword evidence="3 7" id="KW-0805">Transcription regulation</keyword>
<dbReference type="GO" id="GO:0003700">
    <property type="term" value="F:DNA-binding transcription factor activity"/>
    <property type="evidence" value="ECO:0007669"/>
    <property type="project" value="InterPro"/>
</dbReference>
<keyword evidence="4 7" id="KW-0238">DNA-binding</keyword>
<organism evidence="10 11">
    <name type="scientific">Candidatus Avacidaminococcus intestinavium</name>
    <dbReference type="NCBI Taxonomy" id="2840684"/>
    <lineage>
        <taxon>Bacteria</taxon>
        <taxon>Bacillati</taxon>
        <taxon>Bacillota</taxon>
        <taxon>Negativicutes</taxon>
        <taxon>Acidaminococcales</taxon>
        <taxon>Acidaminococcaceae</taxon>
        <taxon>Acidaminococcaceae incertae sedis</taxon>
        <taxon>Candidatus Avacidaminococcus</taxon>
    </lineage>
</organism>
<protein>
    <recommendedName>
        <fullName evidence="6 7">Global transcriptional regulator CodY</fullName>
    </recommendedName>
</protein>
<evidence type="ECO:0000259" key="9">
    <source>
        <dbReference type="Pfam" id="PF08222"/>
    </source>
</evidence>
<dbReference type="InterPro" id="IPR013198">
    <property type="entry name" value="GTP_trans_reg_CodY_C"/>
</dbReference>
<feature type="domain" description="Global transcriptional regulator CodY C-terminal" evidence="9">
    <location>
        <begin position="198"/>
        <end position="257"/>
    </location>
</feature>
<dbReference type="EMBL" id="DVNI01000113">
    <property type="protein sequence ID" value="HIU64718.1"/>
    <property type="molecule type" value="Genomic_DNA"/>
</dbReference>
<evidence type="ECO:0000313" key="10">
    <source>
        <dbReference type="EMBL" id="HIU64718.1"/>
    </source>
</evidence>
<evidence type="ECO:0000313" key="11">
    <source>
        <dbReference type="Proteomes" id="UP000824099"/>
    </source>
</evidence>
<evidence type="ECO:0000256" key="4">
    <source>
        <dbReference type="ARBA" id="ARBA00023125"/>
    </source>
</evidence>
<dbReference type="Pfam" id="PF08222">
    <property type="entry name" value="HTH_CodY"/>
    <property type="match status" value="1"/>
</dbReference>
<dbReference type="InterPro" id="IPR036390">
    <property type="entry name" value="WH_DNA-bd_sf"/>
</dbReference>
<name>A0A9D1SM55_9FIRM</name>
<dbReference type="NCBIfam" id="TIGR02787">
    <property type="entry name" value="codY_Gpos"/>
    <property type="match status" value="1"/>
</dbReference>
<dbReference type="GO" id="GO:0003677">
    <property type="term" value="F:DNA binding"/>
    <property type="evidence" value="ECO:0007669"/>
    <property type="project" value="UniProtKB-UniRule"/>
</dbReference>
<proteinExistence type="inferred from homology"/>
<dbReference type="SUPFAM" id="SSF46785">
    <property type="entry name" value="Winged helix' DNA-binding domain"/>
    <property type="match status" value="1"/>
</dbReference>
<dbReference type="GO" id="GO:0005737">
    <property type="term" value="C:cytoplasm"/>
    <property type="evidence" value="ECO:0007669"/>
    <property type="project" value="UniProtKB-SubCell"/>
</dbReference>
<evidence type="ECO:0000256" key="6">
    <source>
        <dbReference type="ARBA" id="ARBA00034538"/>
    </source>
</evidence>
<dbReference type="Proteomes" id="UP000824099">
    <property type="component" value="Unassembled WGS sequence"/>
</dbReference>
<dbReference type="Gene3D" id="3.30.450.40">
    <property type="match status" value="1"/>
</dbReference>
<sequence length="258" mass="28379">MQTLLEKTREIHSLLHKQRNVDFDQLVKVLSDVIAASSYIVGNDGSVIGFSPAKSFSCDIVQNDVLDTGKFPETYIARFLSVNSTVANIELKDSACDLRKNEECIFGAKYTTVVPIYGGGERLATFILTKITEPFNTDDLILGEYAATVIGIEILNAKKNDIEENAQKKAMVKIAFSTLSFSELEAIIQIIGALDGTQGILVASKIADKAGITRSVIVNALRKFESAGLIETRSLGMKGTFIRLLNEYILDELKKYQQ</sequence>
<dbReference type="InterPro" id="IPR029016">
    <property type="entry name" value="GAF-like_dom_sf"/>
</dbReference>
<dbReference type="GO" id="GO:0045892">
    <property type="term" value="P:negative regulation of DNA-templated transcription"/>
    <property type="evidence" value="ECO:0007669"/>
    <property type="project" value="UniProtKB-UniRule"/>
</dbReference>
<dbReference type="InterPro" id="IPR036388">
    <property type="entry name" value="WH-like_DNA-bd_sf"/>
</dbReference>
<evidence type="ECO:0000256" key="1">
    <source>
        <dbReference type="ARBA" id="ARBA00022490"/>
    </source>
</evidence>
<comment type="subcellular location">
    <subcellularLocation>
        <location evidence="7">Cytoplasm</location>
    </subcellularLocation>
</comment>
<dbReference type="PANTHER" id="PTHR40062:SF1">
    <property type="entry name" value="GLOBAL TRANSCRIPTIONAL REGULATOR CODY"/>
    <property type="match status" value="1"/>
</dbReference>
<dbReference type="InterPro" id="IPR010312">
    <property type="entry name" value="Transc_reg_CodY_N"/>
</dbReference>
<dbReference type="Pfam" id="PF06018">
    <property type="entry name" value="CodY"/>
    <property type="match status" value="1"/>
</dbReference>
<feature type="domain" description="Global transcriptional regulator CodY N-terminal" evidence="8">
    <location>
        <begin position="3"/>
        <end position="178"/>
    </location>
</feature>
<comment type="function">
    <text evidence="7">DNA-binding global transcriptional regulator which is involved in the adaptive response to starvation and acts by directly or indirectly controlling the expression of numerous genes in response to nutrient availability. During rapid exponential growth, CodY is highly active and represses genes whose products allow adaptation to nutrient depletion.</text>
</comment>
<dbReference type="PANTHER" id="PTHR40062">
    <property type="entry name" value="GTP-SENSING TRANSCRIPTIONAL PLEIOTROPIC REPRESSOR CODY"/>
    <property type="match status" value="1"/>
</dbReference>
<evidence type="ECO:0000256" key="2">
    <source>
        <dbReference type="ARBA" id="ARBA00022491"/>
    </source>
</evidence>
<comment type="caution">
    <text evidence="10">The sequence shown here is derived from an EMBL/GenBank/DDBJ whole genome shotgun (WGS) entry which is preliminary data.</text>
</comment>
<evidence type="ECO:0000256" key="7">
    <source>
        <dbReference type="HAMAP-Rule" id="MF_00621"/>
    </source>
</evidence>
<keyword evidence="2 7" id="KW-0678">Repressor</keyword>
<dbReference type="NCBIfam" id="NF003170">
    <property type="entry name" value="PRK04158.1"/>
    <property type="match status" value="1"/>
</dbReference>
<reference evidence="10" key="2">
    <citation type="journal article" date="2021" name="PeerJ">
        <title>Extensive microbial diversity within the chicken gut microbiome revealed by metagenomics and culture.</title>
        <authorList>
            <person name="Gilroy R."/>
            <person name="Ravi A."/>
            <person name="Getino M."/>
            <person name="Pursley I."/>
            <person name="Horton D.L."/>
            <person name="Alikhan N.F."/>
            <person name="Baker D."/>
            <person name="Gharbi K."/>
            <person name="Hall N."/>
            <person name="Watson M."/>
            <person name="Adriaenssens E.M."/>
            <person name="Foster-Nyarko E."/>
            <person name="Jarju S."/>
            <person name="Secka A."/>
            <person name="Antonio M."/>
            <person name="Oren A."/>
            <person name="Chaudhuri R.R."/>
            <person name="La Ragione R."/>
            <person name="Hildebrand F."/>
            <person name="Pallen M.J."/>
        </authorList>
    </citation>
    <scope>NUCLEOTIDE SEQUENCE</scope>
    <source>
        <strain evidence="10">CHK160-1198</strain>
    </source>
</reference>
<dbReference type="Gene3D" id="1.10.10.10">
    <property type="entry name" value="Winged helix-like DNA-binding domain superfamily/Winged helix DNA-binding domain"/>
    <property type="match status" value="1"/>
</dbReference>
<accession>A0A9D1SM55</accession>
<dbReference type="AlphaFoldDB" id="A0A9D1SM55"/>
<evidence type="ECO:0000256" key="3">
    <source>
        <dbReference type="ARBA" id="ARBA00023015"/>
    </source>
</evidence>